<sequence length="89" mass="10109">MNITRIITGIIIAFIVTGLWAANASQARNIDPECGFEDGSEQCHGYLYAKYNQLKSIDQCDDDKDDPEMQINKVFIQGCESYFVRKPSR</sequence>
<name>R9AUZ7_9GAMM</name>
<dbReference type="AlphaFoldDB" id="R9AUZ7"/>
<dbReference type="OrthoDB" id="6694708at2"/>
<keyword evidence="2" id="KW-1185">Reference proteome</keyword>
<protein>
    <submittedName>
        <fullName evidence="1">Uncharacterized protein</fullName>
    </submittedName>
</protein>
<accession>R9AUZ7</accession>
<dbReference type="EMBL" id="AQFM01000040">
    <property type="protein sequence ID" value="EOR06042.1"/>
    <property type="molecule type" value="Genomic_DNA"/>
</dbReference>
<proteinExistence type="predicted"/>
<evidence type="ECO:0000313" key="2">
    <source>
        <dbReference type="Proteomes" id="UP000016201"/>
    </source>
</evidence>
<organism evidence="1 2">
    <name type="scientific">Acinetobacter tandoii DSM 14970 = CIP 107469</name>
    <dbReference type="NCBI Taxonomy" id="1120927"/>
    <lineage>
        <taxon>Bacteria</taxon>
        <taxon>Pseudomonadati</taxon>
        <taxon>Pseudomonadota</taxon>
        <taxon>Gammaproteobacteria</taxon>
        <taxon>Moraxellales</taxon>
        <taxon>Moraxellaceae</taxon>
        <taxon>Acinetobacter</taxon>
    </lineage>
</organism>
<gene>
    <name evidence="1" type="ORF">I593_02860</name>
</gene>
<dbReference type="RefSeq" id="WP_016167887.1">
    <property type="nucleotide sequence ID" value="NZ_JHZG01000072.1"/>
</dbReference>
<reference evidence="1 2" key="1">
    <citation type="submission" date="2013-03" db="EMBL/GenBank/DDBJ databases">
        <title>The Genome Sequence of Acinetobacter tandoii CIP 107469.</title>
        <authorList>
            <consortium name="The Broad Institute Genome Sequencing Platform"/>
            <consortium name="The Broad Institute Genome Sequencing Center for Infectious Disease"/>
            <person name="Cerqueira G."/>
            <person name="Feldgarden M."/>
            <person name="Courvalin P."/>
            <person name="Perichon B."/>
            <person name="Grillot-Courvalin C."/>
            <person name="Clermont D."/>
            <person name="Rocha E."/>
            <person name="Yoon E.-J."/>
            <person name="Nemec A."/>
            <person name="Walker B."/>
            <person name="Young S.K."/>
            <person name="Zeng Q."/>
            <person name="Gargeya S."/>
            <person name="Fitzgerald M."/>
            <person name="Haas B."/>
            <person name="Abouelleil A."/>
            <person name="Alvarado L."/>
            <person name="Arachchi H.M."/>
            <person name="Berlin A.M."/>
            <person name="Chapman S.B."/>
            <person name="Dewar J."/>
            <person name="Goldberg J."/>
            <person name="Griggs A."/>
            <person name="Gujja S."/>
            <person name="Hansen M."/>
            <person name="Howarth C."/>
            <person name="Imamovic A."/>
            <person name="Larimer J."/>
            <person name="McCowan C."/>
            <person name="Murphy C."/>
            <person name="Neiman D."/>
            <person name="Pearson M."/>
            <person name="Priest M."/>
            <person name="Roberts A."/>
            <person name="Saif S."/>
            <person name="Shea T."/>
            <person name="Sisk P."/>
            <person name="Sykes S."/>
            <person name="Wortman J."/>
            <person name="Nusbaum C."/>
            <person name="Birren B."/>
        </authorList>
    </citation>
    <scope>NUCLEOTIDE SEQUENCE [LARGE SCALE GENOMIC DNA]</scope>
    <source>
        <strain evidence="1 2">CIP 107469</strain>
    </source>
</reference>
<comment type="caution">
    <text evidence="1">The sequence shown here is derived from an EMBL/GenBank/DDBJ whole genome shotgun (WGS) entry which is preliminary data.</text>
</comment>
<evidence type="ECO:0000313" key="1">
    <source>
        <dbReference type="EMBL" id="EOR06042.1"/>
    </source>
</evidence>
<dbReference type="eggNOG" id="ENOG5032PVW">
    <property type="taxonomic scope" value="Bacteria"/>
</dbReference>
<dbReference type="Proteomes" id="UP000016201">
    <property type="component" value="Unassembled WGS sequence"/>
</dbReference>